<sequence length="68" mass="7398">MNPFLSMHLAPRFHFPFGGARFNASGPQAISPGTARFRNPIGADAGIARTVRQTSEAVDVESQPMERQ</sequence>
<comment type="caution">
    <text evidence="1">The sequence shown here is derived from an EMBL/GenBank/DDBJ whole genome shotgun (WGS) entry which is preliminary data.</text>
</comment>
<evidence type="ECO:0000313" key="2">
    <source>
        <dbReference type="Proteomes" id="UP000584325"/>
    </source>
</evidence>
<reference evidence="1 2" key="1">
    <citation type="submission" date="2020-08" db="EMBL/GenBank/DDBJ databases">
        <title>Genomic Encyclopedia of Type Strains, Phase III (KMG-III): the genomes of soil and plant-associated and newly described type strains.</title>
        <authorList>
            <person name="Whitman W."/>
        </authorList>
    </citation>
    <scope>NUCLEOTIDE SEQUENCE [LARGE SCALE GENOMIC DNA]</scope>
    <source>
        <strain evidence="1 2">CECT 7753</strain>
    </source>
</reference>
<protein>
    <submittedName>
        <fullName evidence="1">Uncharacterized protein</fullName>
    </submittedName>
</protein>
<name>A0A7W5HBV6_9BURK</name>
<gene>
    <name evidence="1" type="ORF">FHS02_001811</name>
</gene>
<dbReference type="EMBL" id="JACHXS010000003">
    <property type="protein sequence ID" value="MBB3221004.1"/>
    <property type="molecule type" value="Genomic_DNA"/>
</dbReference>
<evidence type="ECO:0000313" key="1">
    <source>
        <dbReference type="EMBL" id="MBB3221004.1"/>
    </source>
</evidence>
<organism evidence="1 2">
    <name type="scientific">Pseudoduganella umbonata</name>
    <dbReference type="NCBI Taxonomy" id="864828"/>
    <lineage>
        <taxon>Bacteria</taxon>
        <taxon>Pseudomonadati</taxon>
        <taxon>Pseudomonadota</taxon>
        <taxon>Betaproteobacteria</taxon>
        <taxon>Burkholderiales</taxon>
        <taxon>Oxalobacteraceae</taxon>
        <taxon>Telluria group</taxon>
        <taxon>Pseudoduganella</taxon>
    </lineage>
</organism>
<dbReference type="AlphaFoldDB" id="A0A7W5HBV6"/>
<proteinExistence type="predicted"/>
<dbReference type="Proteomes" id="UP000584325">
    <property type="component" value="Unassembled WGS sequence"/>
</dbReference>
<accession>A0A7W5HBV6</accession>